<keyword evidence="3" id="KW-1185">Reference proteome</keyword>
<dbReference type="OrthoDB" id="7875085at2"/>
<dbReference type="EMBL" id="QCYH01000001">
    <property type="protein sequence ID" value="PVA12083.1"/>
    <property type="molecule type" value="Genomic_DNA"/>
</dbReference>
<dbReference type="Proteomes" id="UP000244446">
    <property type="component" value="Unassembled WGS sequence"/>
</dbReference>
<protein>
    <submittedName>
        <fullName evidence="2">Uncharacterized protein</fullName>
    </submittedName>
</protein>
<organism evidence="2 3">
    <name type="scientific">Pelagivirga sediminicola</name>
    <dbReference type="NCBI Taxonomy" id="2170575"/>
    <lineage>
        <taxon>Bacteria</taxon>
        <taxon>Pseudomonadati</taxon>
        <taxon>Pseudomonadota</taxon>
        <taxon>Alphaproteobacteria</taxon>
        <taxon>Rhodobacterales</taxon>
        <taxon>Paracoccaceae</taxon>
        <taxon>Pelagivirga</taxon>
    </lineage>
</organism>
<name>A0A2T7GCE2_9RHOB</name>
<accession>A0A2T7GCE2</accession>
<feature type="region of interest" description="Disordered" evidence="1">
    <location>
        <begin position="59"/>
        <end position="80"/>
    </location>
</feature>
<gene>
    <name evidence="2" type="ORF">DC366_02465</name>
</gene>
<reference evidence="2 3" key="1">
    <citation type="submission" date="2018-04" db="EMBL/GenBank/DDBJ databases">
        <title>Pelagivirga bohaiensis gen. nov., sp. nov., a bacterium isolated from the Bohai Sea.</title>
        <authorList>
            <person name="Ji X."/>
        </authorList>
    </citation>
    <scope>NUCLEOTIDE SEQUENCE [LARGE SCALE GENOMIC DNA]</scope>
    <source>
        <strain evidence="2 3">BH-SD19</strain>
    </source>
</reference>
<dbReference type="AlphaFoldDB" id="A0A2T7GCE2"/>
<evidence type="ECO:0000313" key="3">
    <source>
        <dbReference type="Proteomes" id="UP000244446"/>
    </source>
</evidence>
<proteinExistence type="predicted"/>
<sequence length="80" mass="8893">MVIIATVDHAPARAASVGQEKLFRYGTRENNCPAGLQPVTGDGTVSCGVPNQYRTYQRVMKHPAQRARSHQPRRYSARPD</sequence>
<evidence type="ECO:0000313" key="2">
    <source>
        <dbReference type="EMBL" id="PVA12083.1"/>
    </source>
</evidence>
<comment type="caution">
    <text evidence="2">The sequence shown here is derived from an EMBL/GenBank/DDBJ whole genome shotgun (WGS) entry which is preliminary data.</text>
</comment>
<evidence type="ECO:0000256" key="1">
    <source>
        <dbReference type="SAM" id="MobiDB-lite"/>
    </source>
</evidence>